<comment type="caution">
    <text evidence="1">The sequence shown here is derived from an EMBL/GenBank/DDBJ whole genome shotgun (WGS) entry which is preliminary data.</text>
</comment>
<accession>A0A9P5SRW9</accession>
<dbReference type="PANTHER" id="PTHR38696">
    <property type="entry name" value="MEDIATOR OF RNA POLYMERASE II TRANSCRIPTION SUBUNIT 13"/>
    <property type="match status" value="1"/>
</dbReference>
<dbReference type="Proteomes" id="UP000696485">
    <property type="component" value="Unassembled WGS sequence"/>
</dbReference>
<organism evidence="1 2">
    <name type="scientific">Podila minutissima</name>
    <dbReference type="NCBI Taxonomy" id="64525"/>
    <lineage>
        <taxon>Eukaryota</taxon>
        <taxon>Fungi</taxon>
        <taxon>Fungi incertae sedis</taxon>
        <taxon>Mucoromycota</taxon>
        <taxon>Mortierellomycotina</taxon>
        <taxon>Mortierellomycetes</taxon>
        <taxon>Mortierellales</taxon>
        <taxon>Mortierellaceae</taxon>
        <taxon>Podila</taxon>
    </lineage>
</organism>
<protein>
    <submittedName>
        <fullName evidence="1">Uncharacterized protein</fullName>
    </submittedName>
</protein>
<evidence type="ECO:0000313" key="1">
    <source>
        <dbReference type="EMBL" id="KAF9336325.1"/>
    </source>
</evidence>
<dbReference type="EMBL" id="JAAAUY010000064">
    <property type="protein sequence ID" value="KAF9336325.1"/>
    <property type="molecule type" value="Genomic_DNA"/>
</dbReference>
<dbReference type="AlphaFoldDB" id="A0A9P5SRW9"/>
<name>A0A9P5SRW9_9FUNG</name>
<proteinExistence type="predicted"/>
<sequence>MMSKGSEQPPSYSTLMAPFLQSSRVCCITLNEADKMRLIGTPPEITHAIRLAIRQGWGAIQREQNYAGAHEFKMLGNPWHGQSEEAVRSRKLITAVLRTMANYGWNLIQAADVSKKQSDKDSLFFELGPVQDPQADLFSISFNRSDRIRVIDAPHMVPYVKQAIQTQWKYGIQMEQMYGGAHEFKLSGNPFYSDWNEAVYARMLLSQILANLRSQGYKLYTSVDISVGSDGMDLESWVFRRVGPAWS</sequence>
<gene>
    <name evidence="1" type="ORF">BG006_009063</name>
</gene>
<evidence type="ECO:0000313" key="2">
    <source>
        <dbReference type="Proteomes" id="UP000696485"/>
    </source>
</evidence>
<reference evidence="1" key="1">
    <citation type="journal article" date="2020" name="Fungal Divers.">
        <title>Resolving the Mortierellaceae phylogeny through synthesis of multi-gene phylogenetics and phylogenomics.</title>
        <authorList>
            <person name="Vandepol N."/>
            <person name="Liber J."/>
            <person name="Desiro A."/>
            <person name="Na H."/>
            <person name="Kennedy M."/>
            <person name="Barry K."/>
            <person name="Grigoriev I.V."/>
            <person name="Miller A.N."/>
            <person name="O'Donnell K."/>
            <person name="Stajich J.E."/>
            <person name="Bonito G."/>
        </authorList>
    </citation>
    <scope>NUCLEOTIDE SEQUENCE</scope>
    <source>
        <strain evidence="1">NVP1</strain>
    </source>
</reference>
<keyword evidence="2" id="KW-1185">Reference proteome</keyword>
<dbReference type="PANTHER" id="PTHR38696:SF1">
    <property type="entry name" value="MEDIATOR OF RNA POLYMERASE II TRANSCRIPTION SUBUNIT 13"/>
    <property type="match status" value="1"/>
</dbReference>